<evidence type="ECO:0000313" key="4">
    <source>
        <dbReference type="Proteomes" id="UP001465976"/>
    </source>
</evidence>
<evidence type="ECO:0000313" key="3">
    <source>
        <dbReference type="EMBL" id="KAL0575579.1"/>
    </source>
</evidence>
<evidence type="ECO:0000259" key="2">
    <source>
        <dbReference type="PROSITE" id="PS50181"/>
    </source>
</evidence>
<keyword evidence="4" id="KW-1185">Reference proteome</keyword>
<dbReference type="InterPro" id="IPR036047">
    <property type="entry name" value="F-box-like_dom_sf"/>
</dbReference>
<organism evidence="3 4">
    <name type="scientific">Marasmius crinis-equi</name>
    <dbReference type="NCBI Taxonomy" id="585013"/>
    <lineage>
        <taxon>Eukaryota</taxon>
        <taxon>Fungi</taxon>
        <taxon>Dikarya</taxon>
        <taxon>Basidiomycota</taxon>
        <taxon>Agaricomycotina</taxon>
        <taxon>Agaricomycetes</taxon>
        <taxon>Agaricomycetidae</taxon>
        <taxon>Agaricales</taxon>
        <taxon>Marasmiineae</taxon>
        <taxon>Marasmiaceae</taxon>
        <taxon>Marasmius</taxon>
    </lineage>
</organism>
<feature type="region of interest" description="Disordered" evidence="1">
    <location>
        <begin position="585"/>
        <end position="609"/>
    </location>
</feature>
<dbReference type="SUPFAM" id="SSF52047">
    <property type="entry name" value="RNI-like"/>
    <property type="match status" value="1"/>
</dbReference>
<reference evidence="3 4" key="1">
    <citation type="submission" date="2024-02" db="EMBL/GenBank/DDBJ databases">
        <title>A draft genome for the cacao thread blight pathogen Marasmius crinis-equi.</title>
        <authorList>
            <person name="Cohen S.P."/>
            <person name="Baruah I.K."/>
            <person name="Amoako-Attah I."/>
            <person name="Bukari Y."/>
            <person name="Meinhardt L.W."/>
            <person name="Bailey B.A."/>
        </authorList>
    </citation>
    <scope>NUCLEOTIDE SEQUENCE [LARGE SCALE GENOMIC DNA]</scope>
    <source>
        <strain evidence="3 4">GH-76</strain>
    </source>
</reference>
<proteinExistence type="predicted"/>
<dbReference type="Proteomes" id="UP001465976">
    <property type="component" value="Unassembled WGS sequence"/>
</dbReference>
<protein>
    <recommendedName>
        <fullName evidence="2">F-box domain-containing protein</fullName>
    </recommendedName>
</protein>
<sequence>MQFTKTLKSTFVSIRVLEAFLVPAFTTLRREAAKFTSTMISKGKQKSSSPIQNLPMEILCLIYARVDATNAFGPSTAQSEAASLGSVCRRWRSAALATHEIWSNIQLSIRCTRIRAYPKHVLDTLELHLSRAGKQPLFLTVSWEGPSPKRGVGIEAKGPGLLDTILSRSKNWERLAITLGHDSPHNTCFQFIQSRVMGAISTLRTLTLRLEGTQDGYNFPSPSDRSARQIVRDLLKANPLLSTFNFSSTFINYPILPFKPDPDFPFGQITHINLYLKAGLTRKVTKLCPNLVSARFSVEPSLDGPYEYDYNIIDGQADGVRKDHNDHLPNLQELTIEVLDVPDPYEGPHKRSKFYMAEDSSFWDSQRVIELLTCPKLEFLALVSDSPQTRRPYFGSNFYTNSITSFLRRSKATRSLKRLHIDGMPITGQCLVKILQLTPCLVELNVVEAEPSDERRQNCLSGRSHSSRCALTTSPILLKEMIISPSRGCKLLPDLERMKMKVYSDWTDNLFETMVESRSPSSVFPLEHVELSVVDNTRYLQLIRLLKMKQDGMGIIVRFGEGEEEEEMIGLGMGSYDTEWEAAELRADNPASEEGSEEDTMSTEGDDER</sequence>
<gene>
    <name evidence="3" type="ORF">V5O48_006395</name>
</gene>
<evidence type="ECO:0000256" key="1">
    <source>
        <dbReference type="SAM" id="MobiDB-lite"/>
    </source>
</evidence>
<feature type="compositionally biased region" description="Acidic residues" evidence="1">
    <location>
        <begin position="594"/>
        <end position="609"/>
    </location>
</feature>
<name>A0ABR3FJL5_9AGAR</name>
<dbReference type="InterPro" id="IPR001810">
    <property type="entry name" value="F-box_dom"/>
</dbReference>
<feature type="domain" description="F-box" evidence="2">
    <location>
        <begin position="48"/>
        <end position="105"/>
    </location>
</feature>
<accession>A0ABR3FJL5</accession>
<dbReference type="SUPFAM" id="SSF81383">
    <property type="entry name" value="F-box domain"/>
    <property type="match status" value="1"/>
</dbReference>
<dbReference type="EMBL" id="JBAHYK010000292">
    <property type="protein sequence ID" value="KAL0575579.1"/>
    <property type="molecule type" value="Genomic_DNA"/>
</dbReference>
<dbReference type="PROSITE" id="PS50181">
    <property type="entry name" value="FBOX"/>
    <property type="match status" value="1"/>
</dbReference>
<comment type="caution">
    <text evidence="3">The sequence shown here is derived from an EMBL/GenBank/DDBJ whole genome shotgun (WGS) entry which is preliminary data.</text>
</comment>
<dbReference type="Pfam" id="PF12937">
    <property type="entry name" value="F-box-like"/>
    <property type="match status" value="1"/>
</dbReference>
<dbReference type="Gene3D" id="1.20.1280.50">
    <property type="match status" value="1"/>
</dbReference>